<comment type="caution">
    <text evidence="1">The sequence shown here is derived from an EMBL/GenBank/DDBJ whole genome shotgun (WGS) entry which is preliminary data.</text>
</comment>
<sequence>MEKDTYLSDNGYAVSCQLNMFIALRKNTTKQQKHIHYSG</sequence>
<organism evidence="1 2">
    <name type="scientific">Prevotella jejuni</name>
    <dbReference type="NCBI Taxonomy" id="1177574"/>
    <lineage>
        <taxon>Bacteria</taxon>
        <taxon>Pseudomonadati</taxon>
        <taxon>Bacteroidota</taxon>
        <taxon>Bacteroidia</taxon>
        <taxon>Bacteroidales</taxon>
        <taxon>Prevotellaceae</taxon>
        <taxon>Prevotella</taxon>
    </lineage>
</organism>
<dbReference type="Proteomes" id="UP000198427">
    <property type="component" value="Unassembled WGS sequence"/>
</dbReference>
<evidence type="ECO:0000313" key="1">
    <source>
        <dbReference type="EMBL" id="SNS09311.1"/>
    </source>
</evidence>
<dbReference type="EMBL" id="FZNZ01000040">
    <property type="protein sequence ID" value="SNS09311.1"/>
    <property type="molecule type" value="Genomic_DNA"/>
</dbReference>
<name>A0AA94LLR5_9BACT</name>
<reference evidence="1 2" key="1">
    <citation type="submission" date="2017-06" db="EMBL/GenBank/DDBJ databases">
        <authorList>
            <person name="Varghese N."/>
            <person name="Submissions S."/>
        </authorList>
    </citation>
    <scope>NUCLEOTIDE SEQUENCE [LARGE SCALE GENOMIC DNA]</scope>
    <source>
        <strain evidence="1 2">DSM 26989</strain>
    </source>
</reference>
<protein>
    <submittedName>
        <fullName evidence="1">Uncharacterized protein</fullName>
    </submittedName>
</protein>
<keyword evidence="2" id="KW-1185">Reference proteome</keyword>
<gene>
    <name evidence="1" type="ORF">SAMN06265364_1402</name>
</gene>
<evidence type="ECO:0000313" key="2">
    <source>
        <dbReference type="Proteomes" id="UP000198427"/>
    </source>
</evidence>
<proteinExistence type="predicted"/>
<dbReference type="AlphaFoldDB" id="A0AA94LLR5"/>
<accession>A0AA94LLR5</accession>